<dbReference type="EMBL" id="JAUSTP010000014">
    <property type="protein sequence ID" value="MDQ0190060.1"/>
    <property type="molecule type" value="Genomic_DNA"/>
</dbReference>
<dbReference type="Gene3D" id="3.30.420.40">
    <property type="match status" value="1"/>
</dbReference>
<dbReference type="PANTHER" id="PTHR11735">
    <property type="entry name" value="TRNA N6-ADENOSINE THREONYLCARBAMOYLTRANSFERASE"/>
    <property type="match status" value="1"/>
</dbReference>
<gene>
    <name evidence="2" type="ORF">J2S03_001923</name>
</gene>
<sequence>MAVLAMDTATETLVAAVGAGGTAIASAAVRVPRGHSRLLQPTVQQLLRAAGLGPEELTGICVGIGPGSYTGVRMAVSTAKAMAVTLGIPLYTVSTLLAMAEAAVPQRGDGPVRVMPLLYARRARAFGAAYTLAGAERLAWQVETPVQVRPIDDWLAAWRGSEDGTSGGSARTSHGLQAEAYGTPQVRFLVHDFNQQPSLAQTASAWRAAADVALALCDVAAGMGPALLRLADGGQAVVYAGDDIHAVSPDYALPVEAEAKLAERGEARGNDTGRR</sequence>
<comment type="caution">
    <text evidence="2">The sequence shown here is derived from an EMBL/GenBank/DDBJ whole genome shotgun (WGS) entry which is preliminary data.</text>
</comment>
<dbReference type="Pfam" id="PF00814">
    <property type="entry name" value="TsaD"/>
    <property type="match status" value="1"/>
</dbReference>
<dbReference type="Proteomes" id="UP001232973">
    <property type="component" value="Unassembled WGS sequence"/>
</dbReference>
<dbReference type="InterPro" id="IPR043129">
    <property type="entry name" value="ATPase_NBD"/>
</dbReference>
<dbReference type="InterPro" id="IPR000905">
    <property type="entry name" value="Gcp-like_dom"/>
</dbReference>
<accession>A0ABT9XIB9</accession>
<dbReference type="SUPFAM" id="SSF53067">
    <property type="entry name" value="Actin-like ATPase domain"/>
    <property type="match status" value="1"/>
</dbReference>
<name>A0ABT9XIB9_9BACL</name>
<dbReference type="NCBIfam" id="TIGR03725">
    <property type="entry name" value="T6A_YeaZ"/>
    <property type="match status" value="1"/>
</dbReference>
<dbReference type="PANTHER" id="PTHR11735:SF11">
    <property type="entry name" value="TRNA THREONYLCARBAMOYLADENOSINE BIOSYNTHESIS PROTEIN TSAB"/>
    <property type="match status" value="1"/>
</dbReference>
<evidence type="ECO:0000313" key="2">
    <source>
        <dbReference type="EMBL" id="MDQ0190060.1"/>
    </source>
</evidence>
<reference evidence="2 3" key="1">
    <citation type="submission" date="2023-07" db="EMBL/GenBank/DDBJ databases">
        <title>Genomic Encyclopedia of Type Strains, Phase IV (KMG-IV): sequencing the most valuable type-strain genomes for metagenomic binning, comparative biology and taxonomic classification.</title>
        <authorList>
            <person name="Goeker M."/>
        </authorList>
    </citation>
    <scope>NUCLEOTIDE SEQUENCE [LARGE SCALE GENOMIC DNA]</scope>
    <source>
        <strain evidence="2 3">DSM 4006</strain>
    </source>
</reference>
<evidence type="ECO:0000259" key="1">
    <source>
        <dbReference type="Pfam" id="PF00814"/>
    </source>
</evidence>
<organism evidence="2 3">
    <name type="scientific">Alicyclobacillus cycloheptanicus</name>
    <dbReference type="NCBI Taxonomy" id="1457"/>
    <lineage>
        <taxon>Bacteria</taxon>
        <taxon>Bacillati</taxon>
        <taxon>Bacillota</taxon>
        <taxon>Bacilli</taxon>
        <taxon>Bacillales</taxon>
        <taxon>Alicyclobacillaceae</taxon>
        <taxon>Alicyclobacillus</taxon>
    </lineage>
</organism>
<dbReference type="RefSeq" id="WP_274456820.1">
    <property type="nucleotide sequence ID" value="NZ_CP067097.1"/>
</dbReference>
<proteinExistence type="predicted"/>
<keyword evidence="3" id="KW-1185">Reference proteome</keyword>
<feature type="domain" description="Gcp-like" evidence="1">
    <location>
        <begin position="33"/>
        <end position="136"/>
    </location>
</feature>
<protein>
    <submittedName>
        <fullName evidence="2">tRNA threonylcarbamoyladenosine biosynthesis protein TsaB</fullName>
    </submittedName>
</protein>
<evidence type="ECO:0000313" key="3">
    <source>
        <dbReference type="Proteomes" id="UP001232973"/>
    </source>
</evidence>
<dbReference type="InterPro" id="IPR022496">
    <property type="entry name" value="T6A_TsaB"/>
</dbReference>